<dbReference type="PANTHER" id="PTHR13966:SF19">
    <property type="entry name" value="NUCLEASE EXOG, MITOCHONDRIAL"/>
    <property type="match status" value="1"/>
</dbReference>
<dbReference type="PANTHER" id="PTHR13966">
    <property type="entry name" value="ENDONUCLEASE RELATED"/>
    <property type="match status" value="1"/>
</dbReference>
<organism evidence="7 8">
    <name type="scientific">Pogona vitticeps</name>
    <name type="common">central bearded dragon</name>
    <dbReference type="NCBI Taxonomy" id="103695"/>
    <lineage>
        <taxon>Eukaryota</taxon>
        <taxon>Metazoa</taxon>
        <taxon>Chordata</taxon>
        <taxon>Craniata</taxon>
        <taxon>Vertebrata</taxon>
        <taxon>Euteleostomi</taxon>
        <taxon>Lepidosauria</taxon>
        <taxon>Squamata</taxon>
        <taxon>Bifurcata</taxon>
        <taxon>Unidentata</taxon>
        <taxon>Episquamata</taxon>
        <taxon>Toxicofera</taxon>
        <taxon>Iguania</taxon>
        <taxon>Acrodonta</taxon>
        <taxon>Agamidae</taxon>
        <taxon>Amphibolurinae</taxon>
        <taxon>Pogona</taxon>
    </lineage>
</organism>
<dbReference type="Gene3D" id="3.40.570.10">
    <property type="entry name" value="Extracellular Endonuclease, subunit A"/>
    <property type="match status" value="1"/>
</dbReference>
<dbReference type="GO" id="GO:0005634">
    <property type="term" value="C:nucleus"/>
    <property type="evidence" value="ECO:0007669"/>
    <property type="project" value="TreeGrafter"/>
</dbReference>
<feature type="active site" description="Proton acceptor" evidence="2">
    <location>
        <position position="151"/>
    </location>
</feature>
<dbReference type="SMART" id="SM00892">
    <property type="entry name" value="Endonuclease_NS"/>
    <property type="match status" value="1"/>
</dbReference>
<dbReference type="GO" id="GO:0003676">
    <property type="term" value="F:nucleic acid binding"/>
    <property type="evidence" value="ECO:0007669"/>
    <property type="project" value="InterPro"/>
</dbReference>
<evidence type="ECO:0000256" key="4">
    <source>
        <dbReference type="SAM" id="MobiDB-lite"/>
    </source>
</evidence>
<dbReference type="RefSeq" id="XP_020635440.2">
    <property type="nucleotide sequence ID" value="XM_020779781.2"/>
</dbReference>
<evidence type="ECO:0000256" key="2">
    <source>
        <dbReference type="PIRSR" id="PIRSR640255-1"/>
    </source>
</evidence>
<evidence type="ECO:0000313" key="7">
    <source>
        <dbReference type="Proteomes" id="UP001652642"/>
    </source>
</evidence>
<keyword evidence="3" id="KW-0479">Metal-binding</keyword>
<dbReference type="AlphaFoldDB" id="A0A6J0SK77"/>
<evidence type="ECO:0000259" key="6">
    <source>
        <dbReference type="SMART" id="SM00892"/>
    </source>
</evidence>
<dbReference type="CDD" id="cd00091">
    <property type="entry name" value="NUC"/>
    <property type="match status" value="1"/>
</dbReference>
<proteinExistence type="inferred from homology"/>
<dbReference type="Pfam" id="PF01223">
    <property type="entry name" value="Endonuclease_NS"/>
    <property type="match status" value="1"/>
</dbReference>
<dbReference type="SMART" id="SM00477">
    <property type="entry name" value="NUC"/>
    <property type="match status" value="1"/>
</dbReference>
<dbReference type="GO" id="GO:0005743">
    <property type="term" value="C:mitochondrial inner membrane"/>
    <property type="evidence" value="ECO:0007669"/>
    <property type="project" value="TreeGrafter"/>
</dbReference>
<dbReference type="GO" id="GO:0006309">
    <property type="term" value="P:apoptotic DNA fragmentation"/>
    <property type="evidence" value="ECO:0007669"/>
    <property type="project" value="TreeGrafter"/>
</dbReference>
<evidence type="ECO:0000313" key="8">
    <source>
        <dbReference type="RefSeq" id="XP_020635440.2"/>
    </source>
</evidence>
<dbReference type="GO" id="GO:0004521">
    <property type="term" value="F:RNA endonuclease activity"/>
    <property type="evidence" value="ECO:0007669"/>
    <property type="project" value="TreeGrafter"/>
</dbReference>
<evidence type="ECO:0000259" key="5">
    <source>
        <dbReference type="SMART" id="SM00477"/>
    </source>
</evidence>
<dbReference type="GO" id="GO:0000014">
    <property type="term" value="F:single-stranded DNA endodeoxyribonuclease activity"/>
    <property type="evidence" value="ECO:0007669"/>
    <property type="project" value="TreeGrafter"/>
</dbReference>
<dbReference type="InterPro" id="IPR001604">
    <property type="entry name" value="Endo_G_ENPP1-like_dom"/>
</dbReference>
<feature type="binding site" evidence="3">
    <location>
        <position position="182"/>
    </location>
    <ligand>
        <name>Mg(2+)</name>
        <dbReference type="ChEBI" id="CHEBI:18420"/>
        <note>catalytic</note>
    </ligand>
</feature>
<reference evidence="8" key="1">
    <citation type="submission" date="2025-08" db="UniProtKB">
        <authorList>
            <consortium name="RefSeq"/>
        </authorList>
    </citation>
    <scope>IDENTIFICATION</scope>
</reference>
<sequence>MAKALAARFTRSRFFTGFVCGAAAGAAASGLAALSLLRNHHHPPQTQQSPAAADLKEREEEEEREEPVPVSLLEKYGFPAAGTQTRYYTNHALSYDQTKRIPKWVIEHISKHKTLGNADRKHCKFRPDPNISPVFSAMNEDYIRSGWSRGHMAPAGDNKYSPKAMAETFYLSNIVPQNYENNAGFWNRVEMYCRELTERFEDVWIVSGPLILPQMEEDGKKRVTYQILSESEKQDIPSSWREAWICGSLRNIKQETPSPRPVHGAAFMVTFLSLKGLESKGKIKDRYLPQARLIGWFLGLFDGGQPSI</sequence>
<gene>
    <name evidence="8" type="primary">EXOG</name>
</gene>
<feature type="domain" description="ENPP1-3/EXOG-like endonuclease/phosphodiesterase" evidence="5">
    <location>
        <begin position="88"/>
        <end position="280"/>
    </location>
</feature>
<dbReference type="GO" id="GO:0008409">
    <property type="term" value="F:5'-3' exonuclease activity"/>
    <property type="evidence" value="ECO:0007669"/>
    <property type="project" value="TreeGrafter"/>
</dbReference>
<dbReference type="GO" id="GO:0046872">
    <property type="term" value="F:metal ion binding"/>
    <property type="evidence" value="ECO:0007669"/>
    <property type="project" value="UniProtKB-KW"/>
</dbReference>
<dbReference type="InterPro" id="IPR044925">
    <property type="entry name" value="His-Me_finger_sf"/>
</dbReference>
<name>A0A6J0SK77_9SAUR</name>
<feature type="region of interest" description="Disordered" evidence="4">
    <location>
        <begin position="41"/>
        <end position="68"/>
    </location>
</feature>
<accession>A0A6J0SK77</accession>
<feature type="domain" description="DNA/RNA non-specific endonuclease/pyrophosphatase/phosphodiesterase" evidence="6">
    <location>
        <begin position="87"/>
        <end position="307"/>
    </location>
</feature>
<dbReference type="SUPFAM" id="SSF54060">
    <property type="entry name" value="His-Me finger endonucleases"/>
    <property type="match status" value="1"/>
</dbReference>
<comment type="similarity">
    <text evidence="1">Belongs to the DNA/RNA non-specific endonuclease family.</text>
</comment>
<dbReference type="InterPro" id="IPR040255">
    <property type="entry name" value="Non-specific_endonuclease"/>
</dbReference>
<evidence type="ECO:0000256" key="3">
    <source>
        <dbReference type="PIRSR" id="PIRSR640255-2"/>
    </source>
</evidence>
<keyword evidence="7" id="KW-1185">Reference proteome</keyword>
<dbReference type="GeneID" id="110071928"/>
<evidence type="ECO:0000256" key="1">
    <source>
        <dbReference type="ARBA" id="ARBA00010052"/>
    </source>
</evidence>
<dbReference type="InterPro" id="IPR044929">
    <property type="entry name" value="DNA/RNA_non-sp_Endonuclease_sf"/>
</dbReference>
<dbReference type="InterPro" id="IPR020821">
    <property type="entry name" value="ENPP1-3/EXOG-like_nuc-like"/>
</dbReference>
<protein>
    <submittedName>
        <fullName evidence="8">Nuclease EXOG, mitochondrial isoform X2</fullName>
    </submittedName>
</protein>
<dbReference type="Proteomes" id="UP001652642">
    <property type="component" value="Chromosome 6"/>
</dbReference>
<dbReference type="CTD" id="9941"/>